<evidence type="ECO:0000256" key="1">
    <source>
        <dbReference type="ARBA" id="ARBA00004651"/>
    </source>
</evidence>
<feature type="transmembrane region" description="Helical" evidence="10">
    <location>
        <begin position="112"/>
        <end position="134"/>
    </location>
</feature>
<keyword evidence="4 9" id="KW-0808">Transferase</keyword>
<dbReference type="GO" id="GO:0042121">
    <property type="term" value="P:alginic acid biosynthetic process"/>
    <property type="evidence" value="ECO:0007669"/>
    <property type="project" value="InterPro"/>
</dbReference>
<dbReference type="PANTHER" id="PTHR13285">
    <property type="entry name" value="ACYLTRANSFERASE"/>
    <property type="match status" value="1"/>
</dbReference>
<feature type="transmembrane region" description="Helical" evidence="10">
    <location>
        <begin position="81"/>
        <end position="100"/>
    </location>
</feature>
<keyword evidence="5 10" id="KW-0812">Transmembrane</keyword>
<proteinExistence type="inferred from homology"/>
<protein>
    <submittedName>
        <fullName evidence="11">MBOAT family protein</fullName>
    </submittedName>
</protein>
<comment type="subcellular location">
    <subcellularLocation>
        <location evidence="1">Cell membrane</location>
        <topology evidence="1">Multi-pass membrane protein</topology>
    </subcellularLocation>
</comment>
<feature type="transmembrane region" description="Helical" evidence="10">
    <location>
        <begin position="360"/>
        <end position="381"/>
    </location>
</feature>
<evidence type="ECO:0000256" key="6">
    <source>
        <dbReference type="ARBA" id="ARBA00022989"/>
    </source>
</evidence>
<name>A0A7T0G3F8_9BACT</name>
<evidence type="ECO:0000256" key="8">
    <source>
        <dbReference type="ARBA" id="ARBA00023315"/>
    </source>
</evidence>
<keyword evidence="7 9" id="KW-0472">Membrane</keyword>
<dbReference type="InterPro" id="IPR051085">
    <property type="entry name" value="MB_O-acyltransferase"/>
</dbReference>
<gene>
    <name evidence="11" type="ORF">G3M78_07310</name>
</gene>
<keyword evidence="8 9" id="KW-0012">Acyltransferase</keyword>
<dbReference type="PIRSF" id="PIRSF500217">
    <property type="entry name" value="AlgI"/>
    <property type="match status" value="1"/>
</dbReference>
<dbReference type="EMBL" id="CP048620">
    <property type="protein sequence ID" value="QPJ65206.1"/>
    <property type="molecule type" value="Genomic_DNA"/>
</dbReference>
<evidence type="ECO:0000256" key="5">
    <source>
        <dbReference type="ARBA" id="ARBA00022692"/>
    </source>
</evidence>
<evidence type="ECO:0000256" key="7">
    <source>
        <dbReference type="ARBA" id="ARBA00023136"/>
    </source>
</evidence>
<dbReference type="GO" id="GO:0016746">
    <property type="term" value="F:acyltransferase activity"/>
    <property type="evidence" value="ECO:0007669"/>
    <property type="project" value="UniProtKB-KW"/>
</dbReference>
<evidence type="ECO:0000256" key="2">
    <source>
        <dbReference type="ARBA" id="ARBA00010323"/>
    </source>
</evidence>
<dbReference type="GO" id="GO:0005886">
    <property type="term" value="C:plasma membrane"/>
    <property type="evidence" value="ECO:0007669"/>
    <property type="project" value="UniProtKB-SubCell"/>
</dbReference>
<evidence type="ECO:0000256" key="10">
    <source>
        <dbReference type="SAM" id="Phobius"/>
    </source>
</evidence>
<evidence type="ECO:0000313" key="11">
    <source>
        <dbReference type="EMBL" id="QPJ65206.1"/>
    </source>
</evidence>
<dbReference type="InterPro" id="IPR028362">
    <property type="entry name" value="AlgI"/>
</dbReference>
<feature type="transmembrane region" description="Helical" evidence="10">
    <location>
        <begin position="52"/>
        <end position="69"/>
    </location>
</feature>
<dbReference type="PANTHER" id="PTHR13285:SF23">
    <property type="entry name" value="TEICHOIC ACID D-ALANYLTRANSFERASE"/>
    <property type="match status" value="1"/>
</dbReference>
<sequence>MSFASYPFLLCLLPLTWAGFYLLRKRASGRLSISLLILASLIFYGLDRPWGLAALVFSLLVNYAFASRLAREDDASASRPLLLTGALVNVFLLVVLKWGAQVDAIPLDGWEFLENFGLPLAFSFFVFQQIAFLTEVARKESSLPDFLNYCLYMLFLPQLLAGPVTRPKEMMWQYESQEFFRVRWDHVSAGLALFSLGFFKKTVLADPVGRFADSAFNAAASGATLNLAEAWSGALAFSFQIYFDLSGYADMAMGVALLFGIVLPWNFDSPYKAGSLIEFWRRWHMTLARWSRDHLYLPLKGASRDLMRQGVCLFVVMILTGLWHGAGLHFVLWGGLHGLLLWGNHAWRRFAGRSAQRVGWARRLLNTALTFITVTFLWVLFRAGDLPTAISMYKSMLGLQTELWQGANHVKISEDRLWFLFFIVWFLPSSRQWMQRFEALSSGEFDTRQAHTEKSPGWLAKLQSRMEWKADEWWAAAVALIFLVAFLQISTGRPFIYFQF</sequence>
<reference evidence="12" key="1">
    <citation type="submission" date="2020-02" db="EMBL/GenBank/DDBJ databases">
        <title>Genomic and physiological characterization of two novel Nitrospinaceae genera.</title>
        <authorList>
            <person name="Mueller A.J."/>
            <person name="Jung M.-Y."/>
            <person name="Strachan C.R."/>
            <person name="Herbold C.W."/>
            <person name="Kirkegaard R.H."/>
            <person name="Daims H."/>
        </authorList>
    </citation>
    <scope>NUCLEOTIDE SEQUENCE [LARGE SCALE GENOMIC DNA]</scope>
</reference>
<evidence type="ECO:0000256" key="4">
    <source>
        <dbReference type="ARBA" id="ARBA00022679"/>
    </source>
</evidence>
<dbReference type="AlphaFoldDB" id="A0A7T0G3F8"/>
<feature type="transmembrane region" description="Helical" evidence="10">
    <location>
        <begin position="306"/>
        <end position="324"/>
    </location>
</feature>
<evidence type="ECO:0000256" key="3">
    <source>
        <dbReference type="ARBA" id="ARBA00022475"/>
    </source>
</evidence>
<feature type="transmembrane region" description="Helical" evidence="10">
    <location>
        <begin position="248"/>
        <end position="267"/>
    </location>
</feature>
<evidence type="ECO:0000313" key="12">
    <source>
        <dbReference type="Proteomes" id="UP000594464"/>
    </source>
</evidence>
<dbReference type="InterPro" id="IPR024194">
    <property type="entry name" value="Ac/AlaTfrase_AlgI/DltB"/>
</dbReference>
<feature type="transmembrane region" description="Helical" evidence="10">
    <location>
        <begin position="146"/>
        <end position="164"/>
    </location>
</feature>
<comment type="similarity">
    <text evidence="2 9">Belongs to the membrane-bound acyltransferase family.</text>
</comment>
<feature type="transmembrane region" description="Helical" evidence="10">
    <location>
        <begin position="473"/>
        <end position="491"/>
    </location>
</feature>
<dbReference type="PIRSF" id="PIRSF016636">
    <property type="entry name" value="AlgI_DltB"/>
    <property type="match status" value="1"/>
</dbReference>
<dbReference type="Proteomes" id="UP000594464">
    <property type="component" value="Chromosome"/>
</dbReference>
<feature type="transmembrane region" description="Helical" evidence="10">
    <location>
        <begin position="6"/>
        <end position="23"/>
    </location>
</feature>
<accession>A0A7T0G3F8</accession>
<dbReference type="Pfam" id="PF03062">
    <property type="entry name" value="MBOAT"/>
    <property type="match status" value="1"/>
</dbReference>
<feature type="transmembrane region" description="Helical" evidence="10">
    <location>
        <begin position="30"/>
        <end position="46"/>
    </location>
</feature>
<dbReference type="InterPro" id="IPR004299">
    <property type="entry name" value="MBOAT_fam"/>
</dbReference>
<keyword evidence="3 9" id="KW-1003">Cell membrane</keyword>
<keyword evidence="6 10" id="KW-1133">Transmembrane helix</keyword>
<organism evidence="11 12">
    <name type="scientific">Candidatus Nitrohelix vancouverensis</name>
    <dbReference type="NCBI Taxonomy" id="2705534"/>
    <lineage>
        <taxon>Bacteria</taxon>
        <taxon>Pseudomonadati</taxon>
        <taxon>Nitrospinota/Tectimicrobiota group</taxon>
        <taxon>Nitrospinota</taxon>
        <taxon>Nitrospinia</taxon>
        <taxon>Nitrospinales</taxon>
        <taxon>Nitrospinaceae</taxon>
        <taxon>Candidatus Nitrohelix</taxon>
    </lineage>
</organism>
<evidence type="ECO:0000256" key="9">
    <source>
        <dbReference type="PIRNR" id="PIRNR016636"/>
    </source>
</evidence>
<dbReference type="KEGG" id="nva:G3M78_07310"/>